<dbReference type="InterPro" id="IPR001283">
    <property type="entry name" value="CRISP-related"/>
</dbReference>
<dbReference type="InterPro" id="IPR014044">
    <property type="entry name" value="CAP_dom"/>
</dbReference>
<feature type="domain" description="SCP" evidence="1">
    <location>
        <begin position="1"/>
        <end position="149"/>
    </location>
</feature>
<evidence type="ECO:0000313" key="3">
    <source>
        <dbReference type="Proteomes" id="UP000252519"/>
    </source>
</evidence>
<dbReference type="SUPFAM" id="SSF55797">
    <property type="entry name" value="PR-1-like"/>
    <property type="match status" value="1"/>
</dbReference>
<dbReference type="InterPro" id="IPR035940">
    <property type="entry name" value="CAP_sf"/>
</dbReference>
<dbReference type="Pfam" id="PF00188">
    <property type="entry name" value="CAP"/>
    <property type="match status" value="1"/>
</dbReference>
<dbReference type="AlphaFoldDB" id="A0A368GCA5"/>
<keyword evidence="3" id="KW-1185">Reference proteome</keyword>
<sequence length="209" mass="23173">MRSTIARGRYVARGITKPPATDMRKLYWSCALENSAQEVANRCIFAHSNRNGKNTGENLYQYRIRKRWFPNPVPIGGTGIDASRAWEAEFNNIGWPSNRLTRSSFNTGIGHATQMAWWQTSMIGCGVAQCSDNTYQKILLKINLGRISGFPALISNTYKFILTSVSTICSLMANFSGNWIDDNIYDSGATCSDCGSGYRCDTYSGLCGV</sequence>
<dbReference type="STRING" id="29170.A0A368GCA5"/>
<protein>
    <submittedName>
        <fullName evidence="2">SCP-like protein</fullName>
    </submittedName>
</protein>
<dbReference type="OrthoDB" id="5876828at2759"/>
<dbReference type="PANTHER" id="PTHR10334">
    <property type="entry name" value="CYSTEINE-RICH SECRETORY PROTEIN-RELATED"/>
    <property type="match status" value="1"/>
</dbReference>
<dbReference type="PRINTS" id="PR00837">
    <property type="entry name" value="V5TPXLIKE"/>
</dbReference>
<dbReference type="SMART" id="SM00198">
    <property type="entry name" value="SCP"/>
    <property type="match status" value="1"/>
</dbReference>
<accession>A0A368GCA5</accession>
<evidence type="ECO:0000313" key="2">
    <source>
        <dbReference type="EMBL" id="RCN41338.1"/>
    </source>
</evidence>
<gene>
    <name evidence="2" type="ORF">ANCCAN_12721</name>
</gene>
<reference evidence="2 3" key="1">
    <citation type="submission" date="2014-10" db="EMBL/GenBank/DDBJ databases">
        <title>Draft genome of the hookworm Ancylostoma caninum.</title>
        <authorList>
            <person name="Mitreva M."/>
        </authorList>
    </citation>
    <scope>NUCLEOTIDE SEQUENCE [LARGE SCALE GENOMIC DNA]</scope>
    <source>
        <strain evidence="2 3">Baltimore</strain>
    </source>
</reference>
<proteinExistence type="predicted"/>
<dbReference type="Proteomes" id="UP000252519">
    <property type="component" value="Unassembled WGS sequence"/>
</dbReference>
<dbReference type="Gene3D" id="3.40.33.10">
    <property type="entry name" value="CAP"/>
    <property type="match status" value="1"/>
</dbReference>
<dbReference type="EMBL" id="JOJR01000240">
    <property type="protein sequence ID" value="RCN41338.1"/>
    <property type="molecule type" value="Genomic_DNA"/>
</dbReference>
<evidence type="ECO:0000259" key="1">
    <source>
        <dbReference type="SMART" id="SM00198"/>
    </source>
</evidence>
<name>A0A368GCA5_ANCCA</name>
<dbReference type="CDD" id="cd05380">
    <property type="entry name" value="CAP_euk"/>
    <property type="match status" value="1"/>
</dbReference>
<organism evidence="2 3">
    <name type="scientific">Ancylostoma caninum</name>
    <name type="common">Dog hookworm</name>
    <dbReference type="NCBI Taxonomy" id="29170"/>
    <lineage>
        <taxon>Eukaryota</taxon>
        <taxon>Metazoa</taxon>
        <taxon>Ecdysozoa</taxon>
        <taxon>Nematoda</taxon>
        <taxon>Chromadorea</taxon>
        <taxon>Rhabditida</taxon>
        <taxon>Rhabditina</taxon>
        <taxon>Rhabditomorpha</taxon>
        <taxon>Strongyloidea</taxon>
        <taxon>Ancylostomatidae</taxon>
        <taxon>Ancylostomatinae</taxon>
        <taxon>Ancylostoma</taxon>
    </lineage>
</organism>
<comment type="caution">
    <text evidence="2">The sequence shown here is derived from an EMBL/GenBank/DDBJ whole genome shotgun (WGS) entry which is preliminary data.</text>
</comment>